<name>I3CE19_9GAMM</name>
<protein>
    <submittedName>
        <fullName evidence="1">Uncharacterized protein</fullName>
    </submittedName>
</protein>
<reference evidence="1 2" key="1">
    <citation type="submission" date="2011-11" db="EMBL/GenBank/DDBJ databases">
        <title>Improved High-Quality Draft sequence of Beggiatoa alba B18lD.</title>
        <authorList>
            <consortium name="US DOE Joint Genome Institute"/>
            <person name="Lucas S."/>
            <person name="Han J."/>
            <person name="Lapidus A."/>
            <person name="Cheng J.-F."/>
            <person name="Goodwin L."/>
            <person name="Pitluck S."/>
            <person name="Peters L."/>
            <person name="Mikhailova N."/>
            <person name="Held B."/>
            <person name="Detter J.C."/>
            <person name="Han C."/>
            <person name="Tapia R."/>
            <person name="Land M."/>
            <person name="Hauser L."/>
            <person name="Kyrpides N."/>
            <person name="Ivanova N."/>
            <person name="Pagani I."/>
            <person name="Samuel K."/>
            <person name="Teske A."/>
            <person name="Mueller J."/>
            <person name="Woyke T."/>
        </authorList>
    </citation>
    <scope>NUCLEOTIDE SEQUENCE [LARGE SCALE GENOMIC DNA]</scope>
    <source>
        <strain evidence="1 2">B18LD</strain>
    </source>
</reference>
<evidence type="ECO:0000313" key="1">
    <source>
        <dbReference type="EMBL" id="EIJ41862.1"/>
    </source>
</evidence>
<organism evidence="1 2">
    <name type="scientific">Beggiatoa alba B18LD</name>
    <dbReference type="NCBI Taxonomy" id="395493"/>
    <lineage>
        <taxon>Bacteria</taxon>
        <taxon>Pseudomonadati</taxon>
        <taxon>Pseudomonadota</taxon>
        <taxon>Gammaproteobacteria</taxon>
        <taxon>Thiotrichales</taxon>
        <taxon>Thiotrichaceae</taxon>
        <taxon>Beggiatoa</taxon>
    </lineage>
</organism>
<dbReference type="Proteomes" id="UP000005744">
    <property type="component" value="Unassembled WGS sequence"/>
</dbReference>
<dbReference type="AlphaFoldDB" id="I3CE19"/>
<accession>I3CE19</accession>
<evidence type="ECO:0000313" key="2">
    <source>
        <dbReference type="Proteomes" id="UP000005744"/>
    </source>
</evidence>
<dbReference type="RefSeq" id="WP_002684191.1">
    <property type="nucleotide sequence ID" value="NZ_JH600070.1"/>
</dbReference>
<dbReference type="OrthoDB" id="9791537at2"/>
<gene>
    <name evidence="1" type="ORF">BegalDRAFT_0956</name>
</gene>
<proteinExistence type="predicted"/>
<dbReference type="EMBL" id="JH600070">
    <property type="protein sequence ID" value="EIJ41862.1"/>
    <property type="molecule type" value="Genomic_DNA"/>
</dbReference>
<dbReference type="HOGENOM" id="CLU_3196582_0_0_6"/>
<keyword evidence="2" id="KW-1185">Reference proteome</keyword>
<dbReference type="STRING" id="395493.BegalDRAFT_0956"/>
<sequence>MYEDGQEPKKTQAIVEMIESLDDSQKQKIYTVIEDEKRFNEKVKR</sequence>